<reference evidence="5" key="1">
    <citation type="submission" date="2016-09" db="EMBL/GenBank/DDBJ databases">
        <authorList>
            <person name="Greninger A.L."/>
            <person name="Jerome K.R."/>
            <person name="Mcnair B."/>
            <person name="Wallis C."/>
            <person name="Fang F."/>
        </authorList>
    </citation>
    <scope>NUCLEOTIDE SEQUENCE [LARGE SCALE GENOMIC DNA]</scope>
    <source>
        <strain evidence="5">M6</strain>
    </source>
</reference>
<dbReference type="OrthoDB" id="4462868at2"/>
<evidence type="ECO:0000256" key="1">
    <source>
        <dbReference type="SAM" id="MobiDB-lite"/>
    </source>
</evidence>
<feature type="transmembrane region" description="Helical" evidence="2">
    <location>
        <begin position="99"/>
        <end position="126"/>
    </location>
</feature>
<evidence type="ECO:0000313" key="5">
    <source>
        <dbReference type="Proteomes" id="UP000094053"/>
    </source>
</evidence>
<name>A0A1E3RGI8_MYCFV</name>
<feature type="transmembrane region" description="Helical" evidence="2">
    <location>
        <begin position="59"/>
        <end position="87"/>
    </location>
</feature>
<accession>A0A1E3RGI8</accession>
<dbReference type="Proteomes" id="UP000094053">
    <property type="component" value="Unassembled WGS sequence"/>
</dbReference>
<evidence type="ECO:0000259" key="3">
    <source>
        <dbReference type="Pfam" id="PF13828"/>
    </source>
</evidence>
<keyword evidence="2" id="KW-1133">Transmembrane helix</keyword>
<dbReference type="InterPro" id="IPR025241">
    <property type="entry name" value="DUF4190"/>
</dbReference>
<dbReference type="EMBL" id="MIHA01000012">
    <property type="protein sequence ID" value="ODQ88971.1"/>
    <property type="molecule type" value="Genomic_DNA"/>
</dbReference>
<keyword evidence="2" id="KW-0812">Transmembrane</keyword>
<sequence length="134" mass="13710">MTATGGEPPDGSQPFAPVDYPEDAALPPPVPQWWGYPPASPYGYAGYPPAKPPGTNGKAIGALVASALGIVCCGMSAIAGVILGIVAMRETRRSGQDGFGIALAATIIGGLAVLGYLLYLLLYVAVFASGWQWT</sequence>
<dbReference type="STRING" id="1776.BHQ18_17255"/>
<proteinExistence type="predicted"/>
<dbReference type="RefSeq" id="WP_069414852.1">
    <property type="nucleotide sequence ID" value="NZ_JACKUL010000020.1"/>
</dbReference>
<keyword evidence="5" id="KW-1185">Reference proteome</keyword>
<feature type="domain" description="DUF4190" evidence="3">
    <location>
        <begin position="59"/>
        <end position="118"/>
    </location>
</feature>
<dbReference type="Pfam" id="PF13828">
    <property type="entry name" value="DUF4190"/>
    <property type="match status" value="1"/>
</dbReference>
<comment type="caution">
    <text evidence="4">The sequence shown here is derived from an EMBL/GenBank/DDBJ whole genome shotgun (WGS) entry which is preliminary data.</text>
</comment>
<organism evidence="4 5">
    <name type="scientific">Mycolicibacterium flavescens</name>
    <name type="common">Mycobacterium flavescens</name>
    <dbReference type="NCBI Taxonomy" id="1776"/>
    <lineage>
        <taxon>Bacteria</taxon>
        <taxon>Bacillati</taxon>
        <taxon>Actinomycetota</taxon>
        <taxon>Actinomycetes</taxon>
        <taxon>Mycobacteriales</taxon>
        <taxon>Mycobacteriaceae</taxon>
        <taxon>Mycolicibacterium</taxon>
    </lineage>
</organism>
<feature type="region of interest" description="Disordered" evidence="1">
    <location>
        <begin position="1"/>
        <end position="24"/>
    </location>
</feature>
<evidence type="ECO:0000313" key="4">
    <source>
        <dbReference type="EMBL" id="ODQ88971.1"/>
    </source>
</evidence>
<gene>
    <name evidence="4" type="ORF">BHQ18_17255</name>
</gene>
<dbReference type="AlphaFoldDB" id="A0A1E3RGI8"/>
<protein>
    <recommendedName>
        <fullName evidence="3">DUF4190 domain-containing protein</fullName>
    </recommendedName>
</protein>
<keyword evidence="2" id="KW-0472">Membrane</keyword>
<evidence type="ECO:0000256" key="2">
    <source>
        <dbReference type="SAM" id="Phobius"/>
    </source>
</evidence>